<gene>
    <name evidence="5" type="ORF">Sya03_29980</name>
</gene>
<keyword evidence="6" id="KW-1185">Reference proteome</keyword>
<evidence type="ECO:0000259" key="4">
    <source>
        <dbReference type="Pfam" id="PF13490"/>
    </source>
</evidence>
<keyword evidence="1" id="KW-0805">Transcription regulation</keyword>
<dbReference type="AlphaFoldDB" id="A0A8J3Y814"/>
<dbReference type="Pfam" id="PF13490">
    <property type="entry name" value="zf-HC2"/>
    <property type="match status" value="1"/>
</dbReference>
<feature type="transmembrane region" description="Helical" evidence="3">
    <location>
        <begin position="94"/>
        <end position="116"/>
    </location>
</feature>
<evidence type="ECO:0000313" key="6">
    <source>
        <dbReference type="Proteomes" id="UP000652013"/>
    </source>
</evidence>
<evidence type="ECO:0000256" key="3">
    <source>
        <dbReference type="SAM" id="Phobius"/>
    </source>
</evidence>
<proteinExistence type="predicted"/>
<dbReference type="Proteomes" id="UP000652013">
    <property type="component" value="Unassembled WGS sequence"/>
</dbReference>
<organism evidence="5 6">
    <name type="scientific">Spirilliplanes yamanashiensis</name>
    <dbReference type="NCBI Taxonomy" id="42233"/>
    <lineage>
        <taxon>Bacteria</taxon>
        <taxon>Bacillati</taxon>
        <taxon>Actinomycetota</taxon>
        <taxon>Actinomycetes</taxon>
        <taxon>Micromonosporales</taxon>
        <taxon>Micromonosporaceae</taxon>
        <taxon>Spirilliplanes</taxon>
    </lineage>
</organism>
<protein>
    <submittedName>
        <fullName evidence="5">Anti-sigma factor</fullName>
    </submittedName>
</protein>
<comment type="caution">
    <text evidence="5">The sequence shown here is derived from an EMBL/GenBank/DDBJ whole genome shotgun (WGS) entry which is preliminary data.</text>
</comment>
<dbReference type="InterPro" id="IPR041916">
    <property type="entry name" value="Anti_sigma_zinc_sf"/>
</dbReference>
<sequence>MRCDHEHDDGAYVLGALSPAERAAYERHLATCSFCREAVADIAVLPGLLGRIDPADLAAIMDPGGPRQRDRMPDLVVAATSSRHQELRRGRRRMFVLAMAAACLALVAGIGGAILLDREAPGVVVPPPGQTVAMRPVAANTPVSASINLVSTGWGTKVNMTCFYAKGDGSGAKAYTFRLIAHGADDRRDQIGSWVAAPGAEISMSGMTSLAGHNLTRLELVRGADDATATTVLTYDVP</sequence>
<name>A0A8J3Y814_9ACTN</name>
<keyword evidence="3" id="KW-1133">Transmembrane helix</keyword>
<keyword evidence="3" id="KW-0472">Membrane</keyword>
<feature type="domain" description="Putative zinc-finger" evidence="4">
    <location>
        <begin position="10"/>
        <end position="36"/>
    </location>
</feature>
<evidence type="ECO:0000256" key="2">
    <source>
        <dbReference type="ARBA" id="ARBA00023163"/>
    </source>
</evidence>
<keyword evidence="2" id="KW-0804">Transcription</keyword>
<dbReference type="InterPro" id="IPR027383">
    <property type="entry name" value="Znf_put"/>
</dbReference>
<evidence type="ECO:0000256" key="1">
    <source>
        <dbReference type="ARBA" id="ARBA00023015"/>
    </source>
</evidence>
<accession>A0A8J3Y814</accession>
<reference evidence="5" key="1">
    <citation type="submission" date="2021-01" db="EMBL/GenBank/DDBJ databases">
        <title>Whole genome shotgun sequence of Spirilliplanes yamanashiensis NBRC 15828.</title>
        <authorList>
            <person name="Komaki H."/>
            <person name="Tamura T."/>
        </authorList>
    </citation>
    <scope>NUCLEOTIDE SEQUENCE</scope>
    <source>
        <strain evidence="5">NBRC 15828</strain>
    </source>
</reference>
<dbReference type="RefSeq" id="WP_203938912.1">
    <property type="nucleotide sequence ID" value="NZ_BAAAGJ010000022.1"/>
</dbReference>
<evidence type="ECO:0000313" key="5">
    <source>
        <dbReference type="EMBL" id="GIJ03646.1"/>
    </source>
</evidence>
<keyword evidence="3" id="KW-0812">Transmembrane</keyword>
<dbReference type="Gene3D" id="1.10.10.1320">
    <property type="entry name" value="Anti-sigma factor, zinc-finger domain"/>
    <property type="match status" value="1"/>
</dbReference>
<dbReference type="EMBL" id="BOOY01000022">
    <property type="protein sequence ID" value="GIJ03646.1"/>
    <property type="molecule type" value="Genomic_DNA"/>
</dbReference>